<dbReference type="SMART" id="SM00882">
    <property type="entry name" value="CoA_trans"/>
    <property type="match status" value="1"/>
</dbReference>
<accession>A0A5B8U8H3</accession>
<protein>
    <submittedName>
        <fullName evidence="2">CoA-transferase subunit beta</fullName>
    </submittedName>
</protein>
<reference evidence="2 3" key="1">
    <citation type="journal article" date="2018" name="J. Microbiol.">
        <title>Baekduia soli gen. nov., sp. nov., a novel bacterium isolated from the soil of Baekdu Mountain and proposal of a novel family name, Baekduiaceae fam. nov.</title>
        <authorList>
            <person name="An D.S."/>
            <person name="Siddiqi M.Z."/>
            <person name="Kim K.H."/>
            <person name="Yu H.S."/>
            <person name="Im W.T."/>
        </authorList>
    </citation>
    <scope>NUCLEOTIDE SEQUENCE [LARGE SCALE GENOMIC DNA]</scope>
    <source>
        <strain evidence="2 3">BR7-21</strain>
    </source>
</reference>
<dbReference type="EMBL" id="CP042430">
    <property type="protein sequence ID" value="QEC49280.1"/>
    <property type="molecule type" value="Genomic_DNA"/>
</dbReference>
<evidence type="ECO:0000313" key="3">
    <source>
        <dbReference type="Proteomes" id="UP000321805"/>
    </source>
</evidence>
<dbReference type="RefSeq" id="WP_146921643.1">
    <property type="nucleotide sequence ID" value="NZ_CP042430.1"/>
</dbReference>
<proteinExistence type="inferred from homology"/>
<dbReference type="InterPro" id="IPR004165">
    <property type="entry name" value="CoA_trans_fam_I"/>
</dbReference>
<dbReference type="OrthoDB" id="9813111at2"/>
<dbReference type="PANTHER" id="PTHR43293">
    <property type="entry name" value="ACETATE COA-TRANSFERASE YDIF"/>
    <property type="match status" value="1"/>
</dbReference>
<evidence type="ECO:0000313" key="2">
    <source>
        <dbReference type="EMBL" id="QEC49280.1"/>
    </source>
</evidence>
<organism evidence="2 3">
    <name type="scientific">Baekduia soli</name>
    <dbReference type="NCBI Taxonomy" id="496014"/>
    <lineage>
        <taxon>Bacteria</taxon>
        <taxon>Bacillati</taxon>
        <taxon>Actinomycetota</taxon>
        <taxon>Thermoleophilia</taxon>
        <taxon>Solirubrobacterales</taxon>
        <taxon>Baekduiaceae</taxon>
        <taxon>Baekduia</taxon>
    </lineage>
</organism>
<gene>
    <name evidence="2" type="ORF">FSW04_17975</name>
</gene>
<name>A0A5B8U8H3_9ACTN</name>
<dbReference type="SUPFAM" id="SSF100950">
    <property type="entry name" value="NagB/RpiA/CoA transferase-like"/>
    <property type="match status" value="1"/>
</dbReference>
<dbReference type="InterPro" id="IPR037171">
    <property type="entry name" value="NagB/RpiA_transferase-like"/>
</dbReference>
<dbReference type="GO" id="GO:0008410">
    <property type="term" value="F:CoA-transferase activity"/>
    <property type="evidence" value="ECO:0007669"/>
    <property type="project" value="InterPro"/>
</dbReference>
<comment type="similarity">
    <text evidence="1">Belongs to the 3-oxoacid CoA-transferase subunit B family.</text>
</comment>
<dbReference type="KEGG" id="bsol:FSW04_17975"/>
<keyword evidence="2" id="KW-0808">Transferase</keyword>
<keyword evidence="3" id="KW-1185">Reference proteome</keyword>
<dbReference type="AlphaFoldDB" id="A0A5B8U8H3"/>
<dbReference type="PANTHER" id="PTHR43293:SF3">
    <property type="entry name" value="CHOLESTEROL RING-CLEAVING HYDROLASE IPDB SUBUNIT"/>
    <property type="match status" value="1"/>
</dbReference>
<dbReference type="Gene3D" id="3.40.1080.10">
    <property type="entry name" value="Glutaconate Coenzyme A-transferase"/>
    <property type="match status" value="1"/>
</dbReference>
<sequence>MSDDHTLDELVVTALARCLDDETRAFNGAASFVPVVAFLLARATHAPRLLWAAASIGVDARPSEIPDSTLSGSLWEGASMLQSSPYDFWGRAFTGRLNTFCFRGAQIDAFGNVNNTVIGDYEAPRVRLPGGGGMSDLGGVIPRLLLWTTTHDRRTFVDRLDFRSGLGWGDGGDHRERLGLPGGPLACVTDLAVLDFHPVSRRMRLRSVHPGGTVDDVVDATGFDLVIEGDVPETRAPTAQEVALIRRLDPTGARRREFQRT</sequence>
<dbReference type="Pfam" id="PF01144">
    <property type="entry name" value="CoA_trans"/>
    <property type="match status" value="1"/>
</dbReference>
<dbReference type="Proteomes" id="UP000321805">
    <property type="component" value="Chromosome"/>
</dbReference>
<evidence type="ECO:0000256" key="1">
    <source>
        <dbReference type="ARBA" id="ARBA00007047"/>
    </source>
</evidence>